<dbReference type="SUPFAM" id="SSF48371">
    <property type="entry name" value="ARM repeat"/>
    <property type="match status" value="1"/>
</dbReference>
<evidence type="ECO:0000256" key="1">
    <source>
        <dbReference type="ARBA" id="ARBA00005724"/>
    </source>
</evidence>
<evidence type="ECO:0000313" key="5">
    <source>
        <dbReference type="RefSeq" id="XP_016945306.3"/>
    </source>
</evidence>
<dbReference type="Pfam" id="PF10363">
    <property type="entry name" value="RTP1_C1"/>
    <property type="match status" value="1"/>
</dbReference>
<name>A0AB40AA03_DROSZ</name>
<dbReference type="Proteomes" id="UP001652628">
    <property type="component" value="Chromosome 2L"/>
</dbReference>
<evidence type="ECO:0000313" key="6">
    <source>
        <dbReference type="RefSeq" id="XP_036673712.3"/>
    </source>
</evidence>
<protein>
    <submittedName>
        <fullName evidence="5 6">Transport and Golgi organization protein 6</fullName>
    </submittedName>
</protein>
<dbReference type="Pfam" id="PF10304">
    <property type="entry name" value="RTP1_C2"/>
    <property type="match status" value="1"/>
</dbReference>
<dbReference type="InterPro" id="IPR019414">
    <property type="entry name" value="Rtp1_C2"/>
</dbReference>
<dbReference type="GO" id="GO:0009306">
    <property type="term" value="P:protein secretion"/>
    <property type="evidence" value="ECO:0007669"/>
    <property type="project" value="TreeGrafter"/>
</dbReference>
<dbReference type="AlphaFoldDB" id="A0AB40AA03"/>
<proteinExistence type="inferred from homology"/>
<gene>
    <name evidence="5 6" type="primary">Tango6</name>
</gene>
<organism evidence="4 6">
    <name type="scientific">Drosophila suzukii</name>
    <name type="common">Spotted-wing drosophila fruit fly</name>
    <dbReference type="NCBI Taxonomy" id="28584"/>
    <lineage>
        <taxon>Eukaryota</taxon>
        <taxon>Metazoa</taxon>
        <taxon>Ecdysozoa</taxon>
        <taxon>Arthropoda</taxon>
        <taxon>Hexapoda</taxon>
        <taxon>Insecta</taxon>
        <taxon>Pterygota</taxon>
        <taxon>Neoptera</taxon>
        <taxon>Endopterygota</taxon>
        <taxon>Diptera</taxon>
        <taxon>Brachycera</taxon>
        <taxon>Muscomorpha</taxon>
        <taxon>Ephydroidea</taxon>
        <taxon>Drosophilidae</taxon>
        <taxon>Drosophila</taxon>
        <taxon>Sophophora</taxon>
    </lineage>
</organism>
<dbReference type="RefSeq" id="XP_016945306.3">
    <property type="nucleotide sequence ID" value="XM_017089817.4"/>
</dbReference>
<dbReference type="PANTHER" id="PTHR20959">
    <property type="entry name" value="TRANSPORT AND GOLGI ORGANIZATION PROTEIN 6 FAMILY MEMBER"/>
    <property type="match status" value="1"/>
</dbReference>
<evidence type="ECO:0000259" key="2">
    <source>
        <dbReference type="Pfam" id="PF10304"/>
    </source>
</evidence>
<evidence type="ECO:0000313" key="4">
    <source>
        <dbReference type="Proteomes" id="UP001652628"/>
    </source>
</evidence>
<reference evidence="4 5" key="1">
    <citation type="submission" date="2025-05" db="UniProtKB">
        <authorList>
            <consortium name="RefSeq"/>
        </authorList>
    </citation>
    <scope>NUCLEOTIDE SEQUENCE [LARGE SCALE GENOMIC DNA]</scope>
</reference>
<sequence>MINTAKYFALLESLKFNKALANKANNNSETPDALKSNLLILEKYAKLQVDQQLHELCEEYMVTADQESSIDPGGEPIISYIVRLEHVLHSITRNINFHSDAKEDLISVAHLKLCIQATQELSYYSLRCQLHEDFYNSPIFHEAQGKVKANSSLLLLSIQFFVNLLHIRQFHIANSMELVQRDLLAAIMSLRVKEDSVHLEKAISYLWQQESKADFFRHILLLKATPLCTPLANLLHHQLLVKLNSPQGFSSFVDALQQTPNVSSTRNAEIVASIVARKGFSQLAQGKMILQVLEYCKFYLQDADKMCAGVLSLRRLYDLNDTNQKQIEEIISKHWESLVNPEDLISGLILMNHQELCNRILLWQHLFCSSSVACLPSNLLIPYLPMLLQVYDGLPLELTATSQLSGLISRCLDNREREKELPDVLQRLFKWEVEDEPPWKSLHPRILILPSSNNNEIQVKVAHKDHQVDHDMGRILPGLLLSSSHHSLTCNVFLALLSFMGNQLKQKSAAGVDFISSETELKDFLHSKYQLKLDLLIALNQMVAHQPLRAQLALHTKEFLHILKDLLVHRSGEQETTDHILLIVLNLLQELLEGSEDLQLSEGTKELKEPLQQLGLQSSNSLVQQSVQSLLTIIQGVWRPSEAIKIQPFQKARSLIEEKQSHLQVYGIQMMIDLLKKRDSATMSQGHLIIALALTTLKDKESYTFLNCVRLFVSLVHVMESEVLDKLSDEYLSDTAELDYRLVVGEAILKVAQELGPLCYRYKAVLLNCFMHGSRSPVHEFRMSAFANLAQLCRLLAYQVQNFFQELLQLVNSELSTGSFVPAKRAAVLVLAELLNGMENLLDYQDMLLPIYRLLRAIESEESCDPQMRQHAANGLKILNEKCRKLIQSSLEENLLQKQIKVLGIKDEVSPQRKNRHILELN</sequence>
<dbReference type="InterPro" id="IPR019451">
    <property type="entry name" value="Rtp1_C1"/>
</dbReference>
<dbReference type="Gene3D" id="1.25.10.10">
    <property type="entry name" value="Leucine-rich Repeat Variant"/>
    <property type="match status" value="1"/>
</dbReference>
<comment type="similarity">
    <text evidence="1">Belongs to the Tango6 family.</text>
</comment>
<dbReference type="InterPro" id="IPR011989">
    <property type="entry name" value="ARM-like"/>
</dbReference>
<evidence type="ECO:0000259" key="3">
    <source>
        <dbReference type="Pfam" id="PF10363"/>
    </source>
</evidence>
<dbReference type="InterPro" id="IPR016024">
    <property type="entry name" value="ARM-type_fold"/>
</dbReference>
<keyword evidence="4" id="KW-1185">Reference proteome</keyword>
<dbReference type="RefSeq" id="XP_036673712.3">
    <property type="nucleotide sequence ID" value="XM_036817817.3"/>
</dbReference>
<feature type="domain" description="RNA polymerase II assembly factor Rtp1 C-terminal" evidence="3">
    <location>
        <begin position="649"/>
        <end position="757"/>
    </location>
</feature>
<dbReference type="GeneID" id="108021218"/>
<feature type="domain" description="RNA polymerase II assembly factor Rtp1 C-terminal" evidence="2">
    <location>
        <begin position="848"/>
        <end position="881"/>
    </location>
</feature>
<accession>A0AB40AA03</accession>
<dbReference type="PANTHER" id="PTHR20959:SF1">
    <property type="entry name" value="TRANSPORT AND GOLGI ORGANIZATION PROTEIN 6 HOMOLOG"/>
    <property type="match status" value="1"/>
</dbReference>
<dbReference type="InterPro" id="IPR039600">
    <property type="entry name" value="TANGO6/Rtp1"/>
</dbReference>